<dbReference type="EMBL" id="JAFKDB010000012">
    <property type="protein sequence ID" value="MBN7769926.1"/>
    <property type="molecule type" value="Genomic_DNA"/>
</dbReference>
<dbReference type="InterPro" id="IPR011335">
    <property type="entry name" value="Restrct_endonuc-II-like"/>
</dbReference>
<evidence type="ECO:0000313" key="3">
    <source>
        <dbReference type="Proteomes" id="UP000664344"/>
    </source>
</evidence>
<gene>
    <name evidence="2" type="ORF">JYP53_08445</name>
</gene>
<dbReference type="Gene3D" id="3.40.91.80">
    <property type="match status" value="1"/>
</dbReference>
<proteinExistence type="predicted"/>
<evidence type="ECO:0000313" key="2">
    <source>
        <dbReference type="EMBL" id="MBN7769926.1"/>
    </source>
</evidence>
<sequence length="408" mass="46170">MLDSVNEIFEGAAAKYLSAVDADPARSNQHEIGGLPSVGFKSFLGTPGKSDGYPFPALMAYLTDEEDAELCQDTVTWYDARWKNPKRSPEYRLYYKSNPVTELIQPTDFFLVAKKRDGSLLLLFTPAGSSVEFQLRHLFGLSDVDQAFTSASMPSQTLILPIKMLLEELGVRAFDEREVQNDLDMLLERFPDKFPKTAEFSAVAREVTDFDCINDPDAALIGWMEREEALFRAYERHIVSERLLSGFGAAGDDVDEFIAFSLSVQNRRKSRVGHAFENHLGFVFQQNKLPFEKGGGARFTENKAKPDFLFPKFSAYHDPQYPRERIFLLGAKTTCKDRWRQVLSEGDLLEKKYLATLEAGISSSQTDEMVAKNLQLVIPTAIHGSFTEAQRSWLYSMADFMHMVRQAL</sequence>
<protein>
    <recommendedName>
        <fullName evidence="1">Restriction endonuclease type II EcoRII C-terminal domain-containing protein</fullName>
    </recommendedName>
</protein>
<dbReference type="RefSeq" id="WP_206557306.1">
    <property type="nucleotide sequence ID" value="NZ_JAFKDB010000012.1"/>
</dbReference>
<dbReference type="SUPFAM" id="SSF52980">
    <property type="entry name" value="Restriction endonuclease-like"/>
    <property type="match status" value="1"/>
</dbReference>
<dbReference type="Proteomes" id="UP000664344">
    <property type="component" value="Unassembled WGS sequence"/>
</dbReference>
<feature type="domain" description="Restriction endonuclease type II EcoRII C-terminal" evidence="1">
    <location>
        <begin position="231"/>
        <end position="401"/>
    </location>
</feature>
<dbReference type="InterPro" id="IPR015109">
    <property type="entry name" value="Restrct_endonuc_II_EcoRII_C"/>
</dbReference>
<reference evidence="2 3" key="1">
    <citation type="submission" date="2021-02" db="EMBL/GenBank/DDBJ databases">
        <title>PHA producing bacteria isolated from coastal sediment in Guangdong, Shenzhen.</title>
        <authorList>
            <person name="Zheng W."/>
            <person name="Yu S."/>
            <person name="Huang Y."/>
        </authorList>
    </citation>
    <scope>NUCLEOTIDE SEQUENCE [LARGE SCALE GENOMIC DNA]</scope>
    <source>
        <strain evidence="2 3">TN21-5</strain>
    </source>
</reference>
<name>A0ABS3BGB7_9GAMM</name>
<dbReference type="Pfam" id="PF09019">
    <property type="entry name" value="EcoRII-C"/>
    <property type="match status" value="1"/>
</dbReference>
<comment type="caution">
    <text evidence="2">The sequence shown here is derived from an EMBL/GenBank/DDBJ whole genome shotgun (WGS) entry which is preliminary data.</text>
</comment>
<keyword evidence="3" id="KW-1185">Reference proteome</keyword>
<organism evidence="2 3">
    <name type="scientific">Marinobacter daepoensis</name>
    <dbReference type="NCBI Taxonomy" id="262077"/>
    <lineage>
        <taxon>Bacteria</taxon>
        <taxon>Pseudomonadati</taxon>
        <taxon>Pseudomonadota</taxon>
        <taxon>Gammaproteobacteria</taxon>
        <taxon>Pseudomonadales</taxon>
        <taxon>Marinobacteraceae</taxon>
        <taxon>Marinobacter</taxon>
    </lineage>
</organism>
<evidence type="ECO:0000259" key="1">
    <source>
        <dbReference type="Pfam" id="PF09019"/>
    </source>
</evidence>
<accession>A0ABS3BGB7</accession>
<dbReference type="InterPro" id="IPR038365">
    <property type="entry name" value="EcoRII_C_sf"/>
</dbReference>